<dbReference type="STRING" id="6205.A0A0R3X1N6"/>
<evidence type="ECO:0000256" key="1">
    <source>
        <dbReference type="ARBA" id="ARBA00004294"/>
    </source>
</evidence>
<dbReference type="GO" id="GO:0015288">
    <property type="term" value="F:porin activity"/>
    <property type="evidence" value="ECO:0007669"/>
    <property type="project" value="UniProtKB-KW"/>
</dbReference>
<dbReference type="GO" id="GO:0005741">
    <property type="term" value="C:mitochondrial outer membrane"/>
    <property type="evidence" value="ECO:0007669"/>
    <property type="project" value="UniProtKB-SubCell"/>
</dbReference>
<dbReference type="PANTHER" id="PTHR11743">
    <property type="entry name" value="VOLTAGE-DEPENDENT ANION-SELECTIVE CHANNEL"/>
    <property type="match status" value="1"/>
</dbReference>
<proteinExistence type="inferred from homology"/>
<comment type="subcellular location">
    <subcellularLocation>
        <location evidence="1">Mitochondrion outer membrane</location>
    </subcellularLocation>
</comment>
<dbReference type="InterPro" id="IPR023614">
    <property type="entry name" value="Porin_dom_sf"/>
</dbReference>
<dbReference type="EMBL" id="UYWX01020347">
    <property type="protein sequence ID" value="VDM31455.1"/>
    <property type="molecule type" value="Genomic_DNA"/>
</dbReference>
<evidence type="ECO:0000256" key="3">
    <source>
        <dbReference type="ARBA" id="ARBA00022452"/>
    </source>
</evidence>
<keyword evidence="5" id="KW-0813">Transport</keyword>
<keyword evidence="4" id="KW-0496">Mitochondrion</keyword>
<organism evidence="8">
    <name type="scientific">Hydatigena taeniaeformis</name>
    <name type="common">Feline tapeworm</name>
    <name type="synonym">Taenia taeniaeformis</name>
    <dbReference type="NCBI Taxonomy" id="6205"/>
    <lineage>
        <taxon>Eukaryota</taxon>
        <taxon>Metazoa</taxon>
        <taxon>Spiralia</taxon>
        <taxon>Lophotrochozoa</taxon>
        <taxon>Platyhelminthes</taxon>
        <taxon>Cestoda</taxon>
        <taxon>Eucestoda</taxon>
        <taxon>Cyclophyllidea</taxon>
        <taxon>Taeniidae</taxon>
        <taxon>Hydatigera</taxon>
    </lineage>
</organism>
<evidence type="ECO:0000313" key="8">
    <source>
        <dbReference type="WBParaSite" id="TTAC_0000714001-mRNA-1"/>
    </source>
</evidence>
<dbReference type="Proteomes" id="UP000274429">
    <property type="component" value="Unassembled WGS sequence"/>
</dbReference>
<sequence length="327" mass="37354">MTPPTFADIGKSARDLLRKNFDLGVRFFSFKGKNDKLEFLGRVDNAFRVGKMLGTFESKYNLNEYGLILNEKWSSKGFMSADVSVDGQLMNGLCNTLKTEYDVESGVNRISLKSTYKNDFINKQVDFQFRHPLPDALQSLVIGYQDYLVGADLHYDTFRKELRRVDFAFAYSVKDFGFHAIITNWAHTFTAGIYQRLTDRLEYAAESNFTLLFLFVDLSVQMLRILCLVNPASVIRTGLRIAYSPVFVPCLFKTTWNRDVPDYNWAIACQIATDPDRKHILKIKLDSLQRISISLKSQIVEGVNTAVSAMFNDVEETQVGFGVEIER</sequence>
<comment type="similarity">
    <text evidence="2">Belongs to the eukaryotic mitochondrial porin family.</text>
</comment>
<dbReference type="Pfam" id="PF01459">
    <property type="entry name" value="Porin_3"/>
    <property type="match status" value="1"/>
</dbReference>
<dbReference type="PRINTS" id="PR00185">
    <property type="entry name" value="EUKARYTPORIN"/>
</dbReference>
<keyword evidence="5" id="KW-0626">Porin</keyword>
<protein>
    <submittedName>
        <fullName evidence="8">Voltage-dependent anion-selective channel</fullName>
    </submittedName>
</protein>
<evidence type="ECO:0000313" key="6">
    <source>
        <dbReference type="EMBL" id="VDM31455.1"/>
    </source>
</evidence>
<dbReference type="CDD" id="cd07306">
    <property type="entry name" value="Porin3_VDAC"/>
    <property type="match status" value="1"/>
</dbReference>
<keyword evidence="3" id="KW-0472">Membrane</keyword>
<reference evidence="8" key="1">
    <citation type="submission" date="2017-02" db="UniProtKB">
        <authorList>
            <consortium name="WormBaseParasite"/>
        </authorList>
    </citation>
    <scope>IDENTIFICATION</scope>
</reference>
<dbReference type="PANTHER" id="PTHR11743:SF70">
    <property type="entry name" value="GH26960P-RELATED"/>
    <property type="match status" value="1"/>
</dbReference>
<accession>A0A0R3X1N6</accession>
<dbReference type="OrthoDB" id="7827681at2759"/>
<dbReference type="GO" id="GO:0046930">
    <property type="term" value="C:pore complex"/>
    <property type="evidence" value="ECO:0007669"/>
    <property type="project" value="UniProtKB-KW"/>
</dbReference>
<dbReference type="InterPro" id="IPR001925">
    <property type="entry name" value="Porin_Euk"/>
</dbReference>
<keyword evidence="3" id="KW-0812">Transmembrane</keyword>
<evidence type="ECO:0000313" key="7">
    <source>
        <dbReference type="Proteomes" id="UP000274429"/>
    </source>
</evidence>
<dbReference type="WBParaSite" id="TTAC_0000714001-mRNA-1">
    <property type="protein sequence ID" value="TTAC_0000714001-mRNA-1"/>
    <property type="gene ID" value="TTAC_0000714001"/>
</dbReference>
<dbReference type="InterPro" id="IPR027246">
    <property type="entry name" value="Porin_Euk/Tom40"/>
</dbReference>
<keyword evidence="5" id="KW-0406">Ion transport</keyword>
<dbReference type="AlphaFoldDB" id="A0A0R3X1N6"/>
<dbReference type="GO" id="GO:0008308">
    <property type="term" value="F:voltage-gated monoatomic anion channel activity"/>
    <property type="evidence" value="ECO:0007669"/>
    <property type="project" value="InterPro"/>
</dbReference>
<evidence type="ECO:0000256" key="2">
    <source>
        <dbReference type="ARBA" id="ARBA00007780"/>
    </source>
</evidence>
<evidence type="ECO:0000256" key="5">
    <source>
        <dbReference type="ARBA" id="ARBA00023114"/>
    </source>
</evidence>
<keyword evidence="7" id="KW-1185">Reference proteome</keyword>
<keyword evidence="4" id="KW-1000">Mitochondrion outer membrane</keyword>
<evidence type="ECO:0000256" key="4">
    <source>
        <dbReference type="ARBA" id="ARBA00022787"/>
    </source>
</evidence>
<keyword evidence="3" id="KW-1134">Transmembrane beta strand</keyword>
<name>A0A0R3X1N6_HYDTA</name>
<reference evidence="6 7" key="2">
    <citation type="submission" date="2018-11" db="EMBL/GenBank/DDBJ databases">
        <authorList>
            <consortium name="Pathogen Informatics"/>
        </authorList>
    </citation>
    <scope>NUCLEOTIDE SEQUENCE [LARGE SCALE GENOMIC DNA]</scope>
</reference>
<dbReference type="Gene3D" id="2.40.160.10">
    <property type="entry name" value="Porin"/>
    <property type="match status" value="1"/>
</dbReference>
<gene>
    <name evidence="6" type="ORF">TTAC_LOCUS7125</name>
</gene>